<name>A0A7W7Z348_9BRAD</name>
<evidence type="ECO:0000313" key="3">
    <source>
        <dbReference type="Proteomes" id="UP000542353"/>
    </source>
</evidence>
<dbReference type="EMBL" id="JACHIH010000008">
    <property type="protein sequence ID" value="MBB5047069.1"/>
    <property type="molecule type" value="Genomic_DNA"/>
</dbReference>
<dbReference type="RefSeq" id="WP_184256544.1">
    <property type="nucleotide sequence ID" value="NZ_JACHIH010000008.1"/>
</dbReference>
<evidence type="ECO:0000256" key="1">
    <source>
        <dbReference type="SAM" id="Phobius"/>
    </source>
</evidence>
<dbReference type="Proteomes" id="UP000542353">
    <property type="component" value="Unassembled WGS sequence"/>
</dbReference>
<keyword evidence="1" id="KW-0472">Membrane</keyword>
<reference evidence="2 3" key="1">
    <citation type="submission" date="2020-08" db="EMBL/GenBank/DDBJ databases">
        <title>Genomic Encyclopedia of Type Strains, Phase IV (KMG-IV): sequencing the most valuable type-strain genomes for metagenomic binning, comparative biology and taxonomic classification.</title>
        <authorList>
            <person name="Goeker M."/>
        </authorList>
    </citation>
    <scope>NUCLEOTIDE SEQUENCE [LARGE SCALE GENOMIC DNA]</scope>
    <source>
        <strain evidence="2 3">DSM 12706</strain>
    </source>
</reference>
<comment type="caution">
    <text evidence="2">The sequence shown here is derived from an EMBL/GenBank/DDBJ whole genome shotgun (WGS) entry which is preliminary data.</text>
</comment>
<sequence>MADVDDIPRHWSLASLAALVAITLVPPWLCIGPGGAPWHLVAAGAVVWFLSVVAKSRIVRALRNPALPQPGSVAANAVLQGFVSAVELAAAAAYLAALAALAPFEWRVIDMVGFGVGAGSAEAGYVLWLGVLGPKPNEDDLAAWVRGARASWCVRYSVPVERLFALIGHTGSRGLIALALFGGAPWAVLWAPVAVVLFAITDGVAVYGHLKQWEWHDPAICRRAQSFFALLSLVEISLFALAVDAPLF</sequence>
<proteinExistence type="predicted"/>
<protein>
    <submittedName>
        <fullName evidence="2">Uncharacterized protein</fullName>
    </submittedName>
</protein>
<keyword evidence="1" id="KW-0812">Transmembrane</keyword>
<feature type="transmembrane region" description="Helical" evidence="1">
    <location>
        <begin position="187"/>
        <end position="207"/>
    </location>
</feature>
<feature type="transmembrane region" description="Helical" evidence="1">
    <location>
        <begin position="12"/>
        <end position="29"/>
    </location>
</feature>
<feature type="transmembrane region" description="Helical" evidence="1">
    <location>
        <begin position="35"/>
        <end position="54"/>
    </location>
</feature>
<organism evidence="2 3">
    <name type="scientific">Rhodopseudomonas rhenobacensis</name>
    <dbReference type="NCBI Taxonomy" id="87461"/>
    <lineage>
        <taxon>Bacteria</taxon>
        <taxon>Pseudomonadati</taxon>
        <taxon>Pseudomonadota</taxon>
        <taxon>Alphaproteobacteria</taxon>
        <taxon>Hyphomicrobiales</taxon>
        <taxon>Nitrobacteraceae</taxon>
        <taxon>Rhodopseudomonas</taxon>
    </lineage>
</organism>
<gene>
    <name evidence="2" type="ORF">HNR60_001821</name>
</gene>
<keyword evidence="3" id="KW-1185">Reference proteome</keyword>
<keyword evidence="1" id="KW-1133">Transmembrane helix</keyword>
<evidence type="ECO:0000313" key="2">
    <source>
        <dbReference type="EMBL" id="MBB5047069.1"/>
    </source>
</evidence>
<dbReference type="AlphaFoldDB" id="A0A7W7Z348"/>
<accession>A0A7W7Z348</accession>
<feature type="transmembrane region" description="Helical" evidence="1">
    <location>
        <begin position="227"/>
        <end position="247"/>
    </location>
</feature>